<organism evidence="1 2">
    <name type="scientific">Lentzea cavernae</name>
    <dbReference type="NCBI Taxonomy" id="2020703"/>
    <lineage>
        <taxon>Bacteria</taxon>
        <taxon>Bacillati</taxon>
        <taxon>Actinomycetota</taxon>
        <taxon>Actinomycetes</taxon>
        <taxon>Pseudonocardiales</taxon>
        <taxon>Pseudonocardiaceae</taxon>
        <taxon>Lentzea</taxon>
    </lineage>
</organism>
<name>A0ABQ3MT76_9PSEU</name>
<dbReference type="RefSeq" id="WP_191304929.1">
    <property type="nucleotide sequence ID" value="NZ_BNAR01000022.1"/>
</dbReference>
<keyword evidence="2" id="KW-1185">Reference proteome</keyword>
<reference evidence="2" key="1">
    <citation type="journal article" date="2019" name="Int. J. Syst. Evol. Microbiol.">
        <title>The Global Catalogue of Microorganisms (GCM) 10K type strain sequencing project: providing services to taxonomists for standard genome sequencing and annotation.</title>
        <authorList>
            <consortium name="The Broad Institute Genomics Platform"/>
            <consortium name="The Broad Institute Genome Sequencing Center for Infectious Disease"/>
            <person name="Wu L."/>
            <person name="Ma J."/>
        </authorList>
    </citation>
    <scope>NUCLEOTIDE SEQUENCE [LARGE SCALE GENOMIC DNA]</scope>
    <source>
        <strain evidence="2">CGMCC 4.7367</strain>
    </source>
</reference>
<comment type="caution">
    <text evidence="1">The sequence shown here is derived from an EMBL/GenBank/DDBJ whole genome shotgun (WGS) entry which is preliminary data.</text>
</comment>
<evidence type="ECO:0000313" key="2">
    <source>
        <dbReference type="Proteomes" id="UP000605568"/>
    </source>
</evidence>
<protein>
    <submittedName>
        <fullName evidence="1">Uncharacterized protein</fullName>
    </submittedName>
</protein>
<proteinExistence type="predicted"/>
<evidence type="ECO:0000313" key="1">
    <source>
        <dbReference type="EMBL" id="GHH59812.1"/>
    </source>
</evidence>
<accession>A0ABQ3MT76</accession>
<sequence>MPANGNRSLDRLLRTFRGHIRTHNLPRPDRLVIFTKTRSVHAEFTSGLPVDRFAAVLSWTATLHHLNIGLTFDGRDELRLAATGRSGSGPAIGLACSAPVLDLGGTVEHFDQPSPLPNRFAFLPGLPMLFYGKSDYATFDQLTGLVAHARTVAASENVAADRALGVVA</sequence>
<dbReference type="EMBL" id="BNAR01000022">
    <property type="protein sequence ID" value="GHH59812.1"/>
    <property type="molecule type" value="Genomic_DNA"/>
</dbReference>
<gene>
    <name evidence="1" type="ORF">GCM10017774_83220</name>
</gene>
<dbReference type="Proteomes" id="UP000605568">
    <property type="component" value="Unassembled WGS sequence"/>
</dbReference>